<accession>A0A5N6JWV8</accession>
<protein>
    <submittedName>
        <fullName evidence="2">Uncharacterized protein</fullName>
    </submittedName>
</protein>
<evidence type="ECO:0000313" key="2">
    <source>
        <dbReference type="EMBL" id="KAB8293350.1"/>
    </source>
</evidence>
<sequence>MNSLNEYQQQLQSLEHENKQRQARVRKAKMSQNGSFVCGSVESPCLLDTQLQILRRSMTSNSHGGKTDSTISG</sequence>
<gene>
    <name evidence="2" type="ORF">EYC80_007672</name>
</gene>
<reference evidence="2 3" key="1">
    <citation type="submission" date="2019-06" db="EMBL/GenBank/DDBJ databases">
        <title>Genome Sequence of the Brown Rot Fungal Pathogen Monilinia laxa.</title>
        <authorList>
            <person name="De Miccolis Angelini R.M."/>
            <person name="Landi L."/>
            <person name="Abate D."/>
            <person name="Pollastro S."/>
            <person name="Romanazzi G."/>
            <person name="Faretra F."/>
        </authorList>
    </citation>
    <scope>NUCLEOTIDE SEQUENCE [LARGE SCALE GENOMIC DNA]</scope>
    <source>
        <strain evidence="2 3">Mlax316</strain>
    </source>
</reference>
<dbReference type="OrthoDB" id="10556965at2759"/>
<name>A0A5N6JWV8_MONLA</name>
<dbReference type="Proteomes" id="UP000326757">
    <property type="component" value="Unassembled WGS sequence"/>
</dbReference>
<organism evidence="2 3">
    <name type="scientific">Monilinia laxa</name>
    <name type="common">Brown rot fungus</name>
    <name type="synonym">Sclerotinia laxa</name>
    <dbReference type="NCBI Taxonomy" id="61186"/>
    <lineage>
        <taxon>Eukaryota</taxon>
        <taxon>Fungi</taxon>
        <taxon>Dikarya</taxon>
        <taxon>Ascomycota</taxon>
        <taxon>Pezizomycotina</taxon>
        <taxon>Leotiomycetes</taxon>
        <taxon>Helotiales</taxon>
        <taxon>Sclerotiniaceae</taxon>
        <taxon>Monilinia</taxon>
    </lineage>
</organism>
<evidence type="ECO:0000256" key="1">
    <source>
        <dbReference type="SAM" id="MobiDB-lite"/>
    </source>
</evidence>
<feature type="region of interest" description="Disordered" evidence="1">
    <location>
        <begin position="1"/>
        <end position="28"/>
    </location>
</feature>
<dbReference type="AlphaFoldDB" id="A0A5N6JWV8"/>
<evidence type="ECO:0000313" key="3">
    <source>
        <dbReference type="Proteomes" id="UP000326757"/>
    </source>
</evidence>
<dbReference type="EMBL" id="VIGI01000012">
    <property type="protein sequence ID" value="KAB8293350.1"/>
    <property type="molecule type" value="Genomic_DNA"/>
</dbReference>
<proteinExistence type="predicted"/>
<feature type="compositionally biased region" description="Polar residues" evidence="1">
    <location>
        <begin position="1"/>
        <end position="13"/>
    </location>
</feature>
<comment type="caution">
    <text evidence="2">The sequence shown here is derived from an EMBL/GenBank/DDBJ whole genome shotgun (WGS) entry which is preliminary data.</text>
</comment>
<keyword evidence="3" id="KW-1185">Reference proteome</keyword>